<dbReference type="AlphaFoldDB" id="A0A1H8CNP5"/>
<dbReference type="Gene3D" id="1.10.10.10">
    <property type="entry name" value="Winged helix-like DNA-binding domain superfamily/Winged helix DNA-binding domain"/>
    <property type="match status" value="1"/>
</dbReference>
<dbReference type="InterPro" id="IPR046531">
    <property type="entry name" value="DUF6596"/>
</dbReference>
<evidence type="ECO:0000313" key="5">
    <source>
        <dbReference type="Proteomes" id="UP000198984"/>
    </source>
</evidence>
<proteinExistence type="predicted"/>
<dbReference type="InterPro" id="IPR013249">
    <property type="entry name" value="RNA_pol_sigma70_r4_t2"/>
</dbReference>
<dbReference type="NCBIfam" id="TIGR02937">
    <property type="entry name" value="sigma70-ECF"/>
    <property type="match status" value="1"/>
</dbReference>
<feature type="domain" description="RNA polymerase sigma factor 70 region 4 type 2" evidence="2">
    <location>
        <begin position="98"/>
        <end position="149"/>
    </location>
</feature>
<evidence type="ECO:0000259" key="1">
    <source>
        <dbReference type="Pfam" id="PF04542"/>
    </source>
</evidence>
<evidence type="ECO:0000259" key="3">
    <source>
        <dbReference type="Pfam" id="PF20239"/>
    </source>
</evidence>
<dbReference type="GO" id="GO:0016987">
    <property type="term" value="F:sigma factor activity"/>
    <property type="evidence" value="ECO:0007669"/>
    <property type="project" value="InterPro"/>
</dbReference>
<sequence>MIAVLTRIFGMHNLSLAEDVVQEAFLKAVQTWTFNQVPDNPSAWLMTVARNKALDIIRRQQHFQHLSGELAYHLQHAAEDTVRQLFLDTEITDSQLRMIFACCHPSLKEEDQIALTLKTVSGFGAAEIARALLTNEAVIQKRLYRARQFIKEEGIQLEIPLGPQLPPRLETVYTVLYLLFNEGYNSLKADELIREDLCMEAMRLCLLLSEHQVGKQPATFALLSLMCFQTSRFDSRIDENNSIVLLQNQDRSTWNKELIDMGYHYLRLSSAGERLTVYHVESAIAAEHCLAATFEETNWQRMRQLYDLLLEQKPMPVVLLNRAIVQAQLGKKATAIQEILAIPDIEKLLSSHYIYSAVLGDLYLQCGEPLLAQKHLTQACGLTTSQAERKLIQEKLGLINN</sequence>
<dbReference type="Pfam" id="PF08281">
    <property type="entry name" value="Sigma70_r4_2"/>
    <property type="match status" value="1"/>
</dbReference>
<dbReference type="EMBL" id="FOBB01000007">
    <property type="protein sequence ID" value="SEM95707.1"/>
    <property type="molecule type" value="Genomic_DNA"/>
</dbReference>
<name>A0A1H8CNP5_9BACT</name>
<accession>A0A1H8CNP5</accession>
<dbReference type="GO" id="GO:0006352">
    <property type="term" value="P:DNA-templated transcription initiation"/>
    <property type="evidence" value="ECO:0007669"/>
    <property type="project" value="InterPro"/>
</dbReference>
<organism evidence="4 5">
    <name type="scientific">Chitinophaga rupis</name>
    <dbReference type="NCBI Taxonomy" id="573321"/>
    <lineage>
        <taxon>Bacteria</taxon>
        <taxon>Pseudomonadati</taxon>
        <taxon>Bacteroidota</taxon>
        <taxon>Chitinophagia</taxon>
        <taxon>Chitinophagales</taxon>
        <taxon>Chitinophagaceae</taxon>
        <taxon>Chitinophaga</taxon>
    </lineage>
</organism>
<dbReference type="InterPro" id="IPR007627">
    <property type="entry name" value="RNA_pol_sigma70_r2"/>
</dbReference>
<dbReference type="PANTHER" id="PTHR47756:SF2">
    <property type="entry name" value="BLL6612 PROTEIN"/>
    <property type="match status" value="1"/>
</dbReference>
<dbReference type="Gene3D" id="1.10.1740.10">
    <property type="match status" value="1"/>
</dbReference>
<dbReference type="SUPFAM" id="SSF88946">
    <property type="entry name" value="Sigma2 domain of RNA polymerase sigma factors"/>
    <property type="match status" value="1"/>
</dbReference>
<gene>
    <name evidence="4" type="ORF">SAMN04488505_107156</name>
</gene>
<dbReference type="PANTHER" id="PTHR47756">
    <property type="entry name" value="BLL6612 PROTEIN-RELATED"/>
    <property type="match status" value="1"/>
</dbReference>
<dbReference type="InterPro" id="IPR013325">
    <property type="entry name" value="RNA_pol_sigma_r2"/>
</dbReference>
<evidence type="ECO:0000313" key="4">
    <source>
        <dbReference type="EMBL" id="SEM95707.1"/>
    </source>
</evidence>
<dbReference type="Pfam" id="PF20239">
    <property type="entry name" value="DUF6596"/>
    <property type="match status" value="1"/>
</dbReference>
<reference evidence="4 5" key="1">
    <citation type="submission" date="2016-10" db="EMBL/GenBank/DDBJ databases">
        <authorList>
            <person name="de Groot N.N."/>
        </authorList>
    </citation>
    <scope>NUCLEOTIDE SEQUENCE [LARGE SCALE GENOMIC DNA]</scope>
    <source>
        <strain evidence="4 5">DSM 21039</strain>
    </source>
</reference>
<dbReference type="Proteomes" id="UP000198984">
    <property type="component" value="Unassembled WGS sequence"/>
</dbReference>
<feature type="domain" description="DUF6596" evidence="3">
    <location>
        <begin position="168"/>
        <end position="268"/>
    </location>
</feature>
<dbReference type="InterPro" id="IPR014284">
    <property type="entry name" value="RNA_pol_sigma-70_dom"/>
</dbReference>
<dbReference type="InterPro" id="IPR036388">
    <property type="entry name" value="WH-like_DNA-bd_sf"/>
</dbReference>
<dbReference type="STRING" id="573321.SAMN04488505_107156"/>
<protein>
    <submittedName>
        <fullName evidence="4">RNA polymerase sigma-70 factor, ECF subfamily</fullName>
    </submittedName>
</protein>
<dbReference type="SUPFAM" id="SSF88659">
    <property type="entry name" value="Sigma3 and sigma4 domains of RNA polymerase sigma factors"/>
    <property type="match status" value="1"/>
</dbReference>
<keyword evidence="5" id="KW-1185">Reference proteome</keyword>
<feature type="domain" description="RNA polymerase sigma-70 region 2" evidence="1">
    <location>
        <begin position="4"/>
        <end position="61"/>
    </location>
</feature>
<dbReference type="Pfam" id="PF04542">
    <property type="entry name" value="Sigma70_r2"/>
    <property type="match status" value="1"/>
</dbReference>
<dbReference type="GO" id="GO:0003677">
    <property type="term" value="F:DNA binding"/>
    <property type="evidence" value="ECO:0007669"/>
    <property type="project" value="InterPro"/>
</dbReference>
<dbReference type="InterPro" id="IPR013324">
    <property type="entry name" value="RNA_pol_sigma_r3/r4-like"/>
</dbReference>
<evidence type="ECO:0000259" key="2">
    <source>
        <dbReference type="Pfam" id="PF08281"/>
    </source>
</evidence>